<dbReference type="Gene3D" id="3.40.720.10">
    <property type="entry name" value="Alkaline Phosphatase, subunit A"/>
    <property type="match status" value="1"/>
</dbReference>
<evidence type="ECO:0000256" key="1">
    <source>
        <dbReference type="ARBA" id="ARBA00004651"/>
    </source>
</evidence>
<dbReference type="Pfam" id="PF00884">
    <property type="entry name" value="Sulfatase"/>
    <property type="match status" value="1"/>
</dbReference>
<dbReference type="GO" id="GO:0046872">
    <property type="term" value="F:metal ion binding"/>
    <property type="evidence" value="ECO:0007669"/>
    <property type="project" value="UniProtKB-KW"/>
</dbReference>
<feature type="transmembrane region" description="Helical" evidence="9">
    <location>
        <begin position="143"/>
        <end position="161"/>
    </location>
</feature>
<dbReference type="InterPro" id="IPR017850">
    <property type="entry name" value="Alkaline_phosphatase_core_sf"/>
</dbReference>
<evidence type="ECO:0000256" key="5">
    <source>
        <dbReference type="ARBA" id="ARBA00023136"/>
    </source>
</evidence>
<reference evidence="11 12" key="1">
    <citation type="submission" date="2019-02" db="EMBL/GenBank/DDBJ databases">
        <title>Genomic Encyclopedia of Type Strains, Phase IV (KMG-IV): sequencing the most valuable type-strain genomes for metagenomic binning, comparative biology and taxonomic classification.</title>
        <authorList>
            <person name="Goeker M."/>
        </authorList>
    </citation>
    <scope>NUCLEOTIDE SEQUENCE [LARGE SCALE GENOMIC DNA]</scope>
    <source>
        <strain evidence="11 12">DSM 18116</strain>
    </source>
</reference>
<dbReference type="InterPro" id="IPR050448">
    <property type="entry name" value="OpgB/LTA_synthase_biosynth"/>
</dbReference>
<evidence type="ECO:0000313" key="11">
    <source>
        <dbReference type="EMBL" id="RZS66969.1"/>
    </source>
</evidence>
<dbReference type="PANTHER" id="PTHR47371:SF3">
    <property type="entry name" value="PHOSPHOGLYCEROL TRANSFERASE I"/>
    <property type="match status" value="1"/>
</dbReference>
<evidence type="ECO:0000256" key="9">
    <source>
        <dbReference type="SAM" id="Phobius"/>
    </source>
</evidence>
<keyword evidence="12" id="KW-1185">Reference proteome</keyword>
<feature type="binding site" evidence="8">
    <location>
        <position position="510"/>
    </location>
    <ligand>
        <name>Mn(2+)</name>
        <dbReference type="ChEBI" id="CHEBI:29035"/>
    </ligand>
</feature>
<evidence type="ECO:0000256" key="7">
    <source>
        <dbReference type="PIRSR" id="PIRSR005091-2"/>
    </source>
</evidence>
<keyword evidence="3 9" id="KW-0812">Transmembrane</keyword>
<dbReference type="PANTHER" id="PTHR47371">
    <property type="entry name" value="LIPOTEICHOIC ACID SYNTHASE"/>
    <property type="match status" value="1"/>
</dbReference>
<evidence type="ECO:0000313" key="12">
    <source>
        <dbReference type="Proteomes" id="UP000293874"/>
    </source>
</evidence>
<accession>A0A4Q7MK73</accession>
<dbReference type="OrthoDB" id="9777768at2"/>
<feature type="transmembrane region" description="Helical" evidence="9">
    <location>
        <begin position="90"/>
        <end position="114"/>
    </location>
</feature>
<keyword evidence="2" id="KW-1003">Cell membrane</keyword>
<sequence>MKQLISRLPALIRWILSIGLIYFVLFTVMRLGLYLFFNKQGYGLGQLADAFFLGARYDLRIISLVLLILLVLGSTPWLHPFKSSFGKKWWNVILSIVTLIILFFFVVDFAHYAYLVQRLNASVLNYLEDAGISTSMVWQSYPVIRLVLGLAIGTWFIVWLIRRSWRRIQASQQPVGKRLRITSFVVCFLVFGFFLFGKLSQYPLRWSDAFALGSDYKANVSLNPFESFFNTLKFRGNKFDKKKVEELFPVIKQYYNLDPNTASLNFERVVAPRAGAINTQPNIVLVICESFSGYKSSMWGNPLNTTPFFDSISRNGIFFDHCFTPTYGTARGVWATLTGMPDVEMPKTASRNPAAVDQHIIINDFTNYEKFYLIGGSTSWANLRGLLTNNINNLQLHEQDDWDAPKIDVWGISDKNLFLESNKLLAKQTKPFFAVIQTADNHRPYTIPEEDQHEFKKIDVPLDSLRKYGFETLPEVNAFRYTDYCFQKFMEAASKEKYFDNTIFVFIGDHGIPGNAGAMFPDAWTEQRLTAEHVPLLFYAPKLIQPRRVNNICSQMDVLPTIAGLTNTTYINSSLGKDLLDTTSKHFAFIFDPDNSMAGVVKGDYFYRTQLKTKKEEFVSVVNNDKPGNDSSVVAAKEQMRLLSQAIYESAKYLLLNNKKKLPQQQQP</sequence>
<dbReference type="AlphaFoldDB" id="A0A4Q7MK73"/>
<feature type="transmembrane region" description="Helical" evidence="9">
    <location>
        <begin position="12"/>
        <end position="37"/>
    </location>
</feature>
<organism evidence="11 12">
    <name type="scientific">Pseudobacter ginsenosidimutans</name>
    <dbReference type="NCBI Taxonomy" id="661488"/>
    <lineage>
        <taxon>Bacteria</taxon>
        <taxon>Pseudomonadati</taxon>
        <taxon>Bacteroidota</taxon>
        <taxon>Chitinophagia</taxon>
        <taxon>Chitinophagales</taxon>
        <taxon>Chitinophagaceae</taxon>
        <taxon>Pseudobacter</taxon>
    </lineage>
</organism>
<feature type="active site" evidence="6">
    <location>
        <position position="329"/>
    </location>
</feature>
<evidence type="ECO:0000256" key="2">
    <source>
        <dbReference type="ARBA" id="ARBA00022475"/>
    </source>
</evidence>
<evidence type="ECO:0000256" key="3">
    <source>
        <dbReference type="ARBA" id="ARBA00022692"/>
    </source>
</evidence>
<dbReference type="InterPro" id="IPR012160">
    <property type="entry name" value="LtaS-like"/>
</dbReference>
<dbReference type="Proteomes" id="UP000293874">
    <property type="component" value="Unassembled WGS sequence"/>
</dbReference>
<protein>
    <submittedName>
        <fullName evidence="11">Phosphoglycerol transferase MdoB-like AlkP superfamily enzyme</fullName>
    </submittedName>
</protein>
<proteinExistence type="predicted"/>
<name>A0A4Q7MK73_9BACT</name>
<dbReference type="SUPFAM" id="SSF53649">
    <property type="entry name" value="Alkaline phosphatase-like"/>
    <property type="match status" value="1"/>
</dbReference>
<feature type="binding site" evidence="8">
    <location>
        <position position="509"/>
    </location>
    <ligand>
        <name>Mn(2+)</name>
        <dbReference type="ChEBI" id="CHEBI:29035"/>
    </ligand>
</feature>
<comment type="subcellular location">
    <subcellularLocation>
        <location evidence="1">Cell membrane</location>
        <topology evidence="1">Multi-pass membrane protein</topology>
    </subcellularLocation>
</comment>
<dbReference type="RefSeq" id="WP_130543860.1">
    <property type="nucleotide sequence ID" value="NZ_CP042431.1"/>
</dbReference>
<dbReference type="PIRSF" id="PIRSF005091">
    <property type="entry name" value="Mmb_sulf_HI1246"/>
    <property type="match status" value="1"/>
</dbReference>
<feature type="binding site" evidence="7">
    <location>
        <position position="442"/>
    </location>
    <ligand>
        <name>substrate</name>
    </ligand>
</feature>
<keyword evidence="7" id="KW-0464">Manganese</keyword>
<comment type="caution">
    <text evidence="11">The sequence shown here is derived from an EMBL/GenBank/DDBJ whole genome shotgun (WGS) entry which is preliminary data.</text>
</comment>
<keyword evidence="7" id="KW-0479">Metal-binding</keyword>
<feature type="binding site" evidence="8">
    <location>
        <position position="329"/>
    </location>
    <ligand>
        <name>Mn(2+)</name>
        <dbReference type="ChEBI" id="CHEBI:29035"/>
    </ligand>
</feature>
<keyword evidence="11" id="KW-0808">Transferase</keyword>
<evidence type="ECO:0000259" key="10">
    <source>
        <dbReference type="Pfam" id="PF00884"/>
    </source>
</evidence>
<dbReference type="CDD" id="cd16015">
    <property type="entry name" value="LTA_synthase"/>
    <property type="match status" value="1"/>
</dbReference>
<feature type="transmembrane region" description="Helical" evidence="9">
    <location>
        <begin position="57"/>
        <end position="78"/>
    </location>
</feature>
<keyword evidence="4 9" id="KW-1133">Transmembrane helix</keyword>
<dbReference type="EMBL" id="SGXA01000004">
    <property type="protein sequence ID" value="RZS66969.1"/>
    <property type="molecule type" value="Genomic_DNA"/>
</dbReference>
<dbReference type="InterPro" id="IPR000917">
    <property type="entry name" value="Sulfatase_N"/>
</dbReference>
<dbReference type="GO" id="GO:0005886">
    <property type="term" value="C:plasma membrane"/>
    <property type="evidence" value="ECO:0007669"/>
    <property type="project" value="UniProtKB-SubCell"/>
</dbReference>
<feature type="domain" description="Sulfatase N-terminal" evidence="10">
    <location>
        <begin position="281"/>
        <end position="567"/>
    </location>
</feature>
<dbReference type="GO" id="GO:0016740">
    <property type="term" value="F:transferase activity"/>
    <property type="evidence" value="ECO:0007669"/>
    <property type="project" value="UniProtKB-KW"/>
</dbReference>
<keyword evidence="5 9" id="KW-0472">Membrane</keyword>
<feature type="binding site" evidence="8">
    <location>
        <position position="289"/>
    </location>
    <ligand>
        <name>Mn(2+)</name>
        <dbReference type="ChEBI" id="CHEBI:29035"/>
    </ligand>
</feature>
<feature type="transmembrane region" description="Helical" evidence="9">
    <location>
        <begin position="181"/>
        <end position="199"/>
    </location>
</feature>
<gene>
    <name evidence="11" type="ORF">EV199_5353</name>
</gene>
<evidence type="ECO:0000256" key="6">
    <source>
        <dbReference type="PIRSR" id="PIRSR005091-1"/>
    </source>
</evidence>
<evidence type="ECO:0000256" key="8">
    <source>
        <dbReference type="PIRSR" id="PIRSR005091-3"/>
    </source>
</evidence>
<evidence type="ECO:0000256" key="4">
    <source>
        <dbReference type="ARBA" id="ARBA00022989"/>
    </source>
</evidence>